<dbReference type="Gene3D" id="2.60.40.2300">
    <property type="entry name" value="Neutral/alkaline non-lysosomal ceramidase, C-terminal domain"/>
    <property type="match status" value="1"/>
</dbReference>
<keyword evidence="6" id="KW-0746">Sphingolipid metabolism</keyword>
<evidence type="ECO:0000313" key="10">
    <source>
        <dbReference type="EnsemblMetazoa" id="Aqu2.1.17703_001"/>
    </source>
</evidence>
<feature type="binding site" evidence="5">
    <location>
        <position position="465"/>
    </location>
    <ligand>
        <name>Zn(2+)</name>
        <dbReference type="ChEBI" id="CHEBI:29105"/>
    </ligand>
</feature>
<dbReference type="Pfam" id="PF17048">
    <property type="entry name" value="Ceramidse_alk_C"/>
    <property type="match status" value="1"/>
</dbReference>
<dbReference type="OrthoDB" id="191371at2759"/>
<feature type="binding site" evidence="5">
    <location>
        <position position="504"/>
    </location>
    <ligand>
        <name>Zn(2+)</name>
        <dbReference type="ChEBI" id="CHEBI:29105"/>
    </ligand>
</feature>
<name>A0A1X7TS80_AMPQE</name>
<keyword evidence="5" id="KW-0479">Metal-binding</keyword>
<evidence type="ECO:0000259" key="9">
    <source>
        <dbReference type="Pfam" id="PF17048"/>
    </source>
</evidence>
<dbReference type="STRING" id="400682.A0A1X7TS80"/>
<dbReference type="InterPro" id="IPR031331">
    <property type="entry name" value="NEUT/ALK_ceramidase_C"/>
</dbReference>
<dbReference type="GO" id="GO:0017040">
    <property type="term" value="F:N-acylsphingosine amidohydrolase activity"/>
    <property type="evidence" value="ECO:0007669"/>
    <property type="project" value="UniProtKB-UniRule"/>
</dbReference>
<dbReference type="GO" id="GO:0046512">
    <property type="term" value="P:sphingosine biosynthetic process"/>
    <property type="evidence" value="ECO:0007669"/>
    <property type="project" value="TreeGrafter"/>
</dbReference>
<feature type="domain" description="Neutral/alkaline non-lysosomal ceramidase C-terminal" evidence="9">
    <location>
        <begin position="536"/>
        <end position="707"/>
    </location>
</feature>
<keyword evidence="4 6" id="KW-0378">Hydrolase</keyword>
<dbReference type="EC" id="3.5.1.23" evidence="2 6"/>
<feature type="signal peptide" evidence="7">
    <location>
        <begin position="1"/>
        <end position="22"/>
    </location>
</feature>
<feature type="chain" id="PRO_5012259619" description="Neutral ceramidase" evidence="7">
    <location>
        <begin position="23"/>
        <end position="710"/>
    </location>
</feature>
<comment type="similarity">
    <text evidence="1 6">Belongs to the neutral ceramidase family.</text>
</comment>
<dbReference type="eggNOG" id="KOG2232">
    <property type="taxonomic scope" value="Eukaryota"/>
</dbReference>
<keyword evidence="5" id="KW-0862">Zinc</keyword>
<evidence type="ECO:0000256" key="4">
    <source>
        <dbReference type="ARBA" id="ARBA00022801"/>
    </source>
</evidence>
<evidence type="ECO:0000256" key="2">
    <source>
        <dbReference type="ARBA" id="ARBA00011891"/>
    </source>
</evidence>
<dbReference type="Pfam" id="PF04734">
    <property type="entry name" value="Ceramidase_alk"/>
    <property type="match status" value="1"/>
</dbReference>
<dbReference type="EnsemblMetazoa" id="Aqu2.1.17703_001">
    <property type="protein sequence ID" value="Aqu2.1.17703_001"/>
    <property type="gene ID" value="Aqu2.1.17703"/>
</dbReference>
<evidence type="ECO:0000256" key="1">
    <source>
        <dbReference type="ARBA" id="ARBA00009835"/>
    </source>
</evidence>
<dbReference type="InterPro" id="IPR038445">
    <property type="entry name" value="NCDase_C_sf"/>
</dbReference>
<comment type="catalytic activity">
    <reaction evidence="6">
        <text>an N-acylsphing-4-enine + H2O = sphing-4-enine + a fatty acid</text>
        <dbReference type="Rhea" id="RHEA:20856"/>
        <dbReference type="ChEBI" id="CHEBI:15377"/>
        <dbReference type="ChEBI" id="CHEBI:28868"/>
        <dbReference type="ChEBI" id="CHEBI:52639"/>
        <dbReference type="ChEBI" id="CHEBI:57756"/>
        <dbReference type="EC" id="3.5.1.23"/>
    </reaction>
</comment>
<dbReference type="AlphaFoldDB" id="A0A1X7TS80"/>
<accession>A0A1X7TS80</accession>
<keyword evidence="6" id="KW-0443">Lipid metabolism</keyword>
<feature type="binding site" evidence="5">
    <location>
        <position position="119"/>
    </location>
    <ligand>
        <name>Zn(2+)</name>
        <dbReference type="ChEBI" id="CHEBI:29105"/>
    </ligand>
</feature>
<comment type="cofactor">
    <cofactor evidence="5">
        <name>Zn(2+)</name>
        <dbReference type="ChEBI" id="CHEBI:29105"/>
    </cofactor>
    <text evidence="5">Binds 1 zinc ion per subunit.</text>
</comment>
<dbReference type="GO" id="GO:0005576">
    <property type="term" value="C:extracellular region"/>
    <property type="evidence" value="ECO:0007669"/>
    <property type="project" value="TreeGrafter"/>
</dbReference>
<reference evidence="10" key="1">
    <citation type="submission" date="2017-05" db="UniProtKB">
        <authorList>
            <consortium name="EnsemblMetazoa"/>
        </authorList>
    </citation>
    <scope>IDENTIFICATION</scope>
</reference>
<protein>
    <recommendedName>
        <fullName evidence="3 6">Neutral ceramidase</fullName>
        <ecNumber evidence="2 6">3.5.1.23</ecNumber>
    </recommendedName>
</protein>
<dbReference type="InParanoid" id="A0A1X7TS80"/>
<feature type="domain" description="Neutral/alkaline non-lysosomal ceramidase N-terminal" evidence="8">
    <location>
        <begin position="24"/>
        <end position="534"/>
    </location>
</feature>
<evidence type="ECO:0000259" key="8">
    <source>
        <dbReference type="Pfam" id="PF04734"/>
    </source>
</evidence>
<dbReference type="InterPro" id="IPR031329">
    <property type="entry name" value="NEUT/ALK_ceramidase_N"/>
</dbReference>
<dbReference type="PANTHER" id="PTHR12670">
    <property type="entry name" value="CERAMIDASE"/>
    <property type="match status" value="1"/>
</dbReference>
<proteinExistence type="inferred from homology"/>
<feature type="binding site" evidence="5">
    <location>
        <position position="228"/>
    </location>
    <ligand>
        <name>Zn(2+)</name>
        <dbReference type="ChEBI" id="CHEBI:29105"/>
    </ligand>
</feature>
<dbReference type="GO" id="GO:0016020">
    <property type="term" value="C:membrane"/>
    <property type="evidence" value="ECO:0007669"/>
    <property type="project" value="GOC"/>
</dbReference>
<dbReference type="InterPro" id="IPR006823">
    <property type="entry name" value="Ceramidase_alk"/>
</dbReference>
<dbReference type="GO" id="GO:0042759">
    <property type="term" value="P:long-chain fatty acid biosynthetic process"/>
    <property type="evidence" value="ECO:0007669"/>
    <property type="project" value="TreeGrafter"/>
</dbReference>
<sequence>MSAVQVALLLSLVSLFSLPVNGDYKIGVGRYDITGPAAEIEMMGMANPSQIANGIHFRQYSRAFIVVNASNDTNRVVFVSIDACMGTQIMKNKVVEKLQSNKTFAGLYTDDNVCISGTHTHSGPAGYFQYLLYEITSRGFSQETLDAIVDGIVESIAEAHQNIVPGKLLYNTGVLLNASRNRSPTAYLLNPEADKALYQYDTDKDMVVIKFVDNNGTDLGMINWFAVHGTSMNNTNTYISGDNKGYASLLHEKDMDKDSLPGQSKFIAAYAQSNEGDVTPNLMPQHCPGHPEVPCDANSSKCLVKGKELFCIAFGPGVDMFDSTRIIGERQFDKGKELYDAAFKELSGPVQYLKVNRDFSNIELEFNGKKVHTCTPAMGDSFAAGTIDGPGAFSFKQNDTTGNKFWDLVGHLLHEPSKEEKECQAPKPILLDTGDINILYPWAPRIVPLQMFRIGQLVISAVPAEFTTMSGRYLKNAVKKIFNATGDSDIIPVIAGLSNTYSDYVTTYYEYQQQRYEAGGSTIFGPYTLNAYVQEFSKLAVALATNNATGLDKGPPTPDYYSRQKSLILPVLTDKQPKGKKIGDVKVDVKESYAINDTVEVVFWAGNPRNDRKTNSTFLTVEIEDNDQWTVMYTDASLETRFKWEYDHSDTLCIMDEIFDGGCTSHVTIQWFIPPDTVPGTYRIQHFGAYKNDGVHQYQGVSGTFKVTKM</sequence>
<evidence type="ECO:0000256" key="3">
    <source>
        <dbReference type="ARBA" id="ARBA00019235"/>
    </source>
</evidence>
<dbReference type="PANTHER" id="PTHR12670:SF1">
    <property type="entry name" value="NEUTRAL CERAMIDASE"/>
    <property type="match status" value="1"/>
</dbReference>
<evidence type="ECO:0000256" key="5">
    <source>
        <dbReference type="PIRSR" id="PIRSR606823-2"/>
    </source>
</evidence>
<evidence type="ECO:0000256" key="7">
    <source>
        <dbReference type="SAM" id="SignalP"/>
    </source>
</evidence>
<dbReference type="GO" id="GO:0046514">
    <property type="term" value="P:ceramide catabolic process"/>
    <property type="evidence" value="ECO:0007669"/>
    <property type="project" value="InterPro"/>
</dbReference>
<keyword evidence="7" id="KW-0732">Signal</keyword>
<organism evidence="10">
    <name type="scientific">Amphimedon queenslandica</name>
    <name type="common">Sponge</name>
    <dbReference type="NCBI Taxonomy" id="400682"/>
    <lineage>
        <taxon>Eukaryota</taxon>
        <taxon>Metazoa</taxon>
        <taxon>Porifera</taxon>
        <taxon>Demospongiae</taxon>
        <taxon>Heteroscleromorpha</taxon>
        <taxon>Haplosclerida</taxon>
        <taxon>Niphatidae</taxon>
        <taxon>Amphimedon</taxon>
    </lineage>
</organism>
<evidence type="ECO:0000256" key="6">
    <source>
        <dbReference type="RuleBase" id="RU366019"/>
    </source>
</evidence>
<dbReference type="GO" id="GO:0046872">
    <property type="term" value="F:metal ion binding"/>
    <property type="evidence" value="ECO:0007669"/>
    <property type="project" value="UniProtKB-KW"/>
</dbReference>